<evidence type="ECO:0000256" key="1">
    <source>
        <dbReference type="SAM" id="Phobius"/>
    </source>
</evidence>
<feature type="transmembrane region" description="Helical" evidence="1">
    <location>
        <begin position="172"/>
        <end position="189"/>
    </location>
</feature>
<dbReference type="EMBL" id="BARS01003702">
    <property type="protein sequence ID" value="GAF85406.1"/>
    <property type="molecule type" value="Genomic_DNA"/>
</dbReference>
<evidence type="ECO:0000259" key="2">
    <source>
        <dbReference type="Pfam" id="PF01970"/>
    </source>
</evidence>
<sequence>MGAIPGLTGTMAIVLMIPFTFGMDPVNSITTLLAIYCGGIYGGSISAILIRAPGSPASAATVFDGYELAKQGKALKALKMAVNASVVGNFWSVLLLIFIAPQVAHLALKLGPIEIASLIVFSLTIIAYVSGKSLLKGLISAGIGLFACTIGIDPITATPRLAFDIPELERGIALIPMSIGLFAVAEVFNQAEKAYKERSGKVQMTAVLPKPKSPEDSKLTLKEMLGSLRTIFQSACIGSFLGAIPGVGSPIASFMGYGLGKRFSKHPEKYGTGFIEGVAASEAANNGVVGASMIPLLTLGIPGDLPTAILLGAFLLHGLIPGPMLFQEH</sequence>
<feature type="transmembrane region" description="Helical" evidence="1">
    <location>
        <begin position="134"/>
        <end position="152"/>
    </location>
</feature>
<name>X0TDM7_9ZZZZ</name>
<feature type="transmembrane region" description="Helical" evidence="1">
    <location>
        <begin position="29"/>
        <end position="50"/>
    </location>
</feature>
<accession>X0TDM7</accession>
<protein>
    <recommendedName>
        <fullName evidence="2">DUF112 domain-containing protein</fullName>
    </recommendedName>
</protein>
<keyword evidence="1" id="KW-0812">Transmembrane</keyword>
<gene>
    <name evidence="3" type="ORF">S01H1_07176</name>
</gene>
<feature type="transmembrane region" description="Helical" evidence="1">
    <location>
        <begin position="7"/>
        <end position="23"/>
    </location>
</feature>
<feature type="transmembrane region" description="Helical" evidence="1">
    <location>
        <begin position="231"/>
        <end position="257"/>
    </location>
</feature>
<feature type="transmembrane region" description="Helical" evidence="1">
    <location>
        <begin position="106"/>
        <end position="127"/>
    </location>
</feature>
<evidence type="ECO:0000313" key="3">
    <source>
        <dbReference type="EMBL" id="GAF85406.1"/>
    </source>
</evidence>
<feature type="transmembrane region" description="Helical" evidence="1">
    <location>
        <begin position="80"/>
        <end position="100"/>
    </location>
</feature>
<dbReference type="Pfam" id="PF01970">
    <property type="entry name" value="TctA"/>
    <property type="match status" value="1"/>
</dbReference>
<proteinExistence type="predicted"/>
<organism evidence="3">
    <name type="scientific">marine sediment metagenome</name>
    <dbReference type="NCBI Taxonomy" id="412755"/>
    <lineage>
        <taxon>unclassified sequences</taxon>
        <taxon>metagenomes</taxon>
        <taxon>ecological metagenomes</taxon>
    </lineage>
</organism>
<comment type="caution">
    <text evidence="3">The sequence shown here is derived from an EMBL/GenBank/DDBJ whole genome shotgun (WGS) entry which is preliminary data.</text>
</comment>
<dbReference type="PANTHER" id="PTHR35342">
    <property type="entry name" value="TRICARBOXYLIC TRANSPORT PROTEIN"/>
    <property type="match status" value="1"/>
</dbReference>
<reference evidence="3" key="1">
    <citation type="journal article" date="2014" name="Front. Microbiol.">
        <title>High frequency of phylogenetically diverse reductive dehalogenase-homologous genes in deep subseafloor sedimentary metagenomes.</title>
        <authorList>
            <person name="Kawai M."/>
            <person name="Futagami T."/>
            <person name="Toyoda A."/>
            <person name="Takaki Y."/>
            <person name="Nishi S."/>
            <person name="Hori S."/>
            <person name="Arai W."/>
            <person name="Tsubouchi T."/>
            <person name="Morono Y."/>
            <person name="Uchiyama I."/>
            <person name="Ito T."/>
            <person name="Fujiyama A."/>
            <person name="Inagaki F."/>
            <person name="Takami H."/>
        </authorList>
    </citation>
    <scope>NUCLEOTIDE SEQUENCE</scope>
    <source>
        <strain evidence="3">Expedition CK06-06</strain>
    </source>
</reference>
<keyword evidence="1" id="KW-0472">Membrane</keyword>
<feature type="domain" description="DUF112" evidence="2">
    <location>
        <begin position="1"/>
        <end position="329"/>
    </location>
</feature>
<dbReference type="InterPro" id="IPR002823">
    <property type="entry name" value="DUF112_TM"/>
</dbReference>
<dbReference type="AlphaFoldDB" id="X0TDM7"/>
<keyword evidence="1" id="KW-1133">Transmembrane helix</keyword>
<feature type="transmembrane region" description="Helical" evidence="1">
    <location>
        <begin position="305"/>
        <end position="326"/>
    </location>
</feature>
<feature type="non-terminal residue" evidence="3">
    <location>
        <position position="329"/>
    </location>
</feature>
<dbReference type="PANTHER" id="PTHR35342:SF5">
    <property type="entry name" value="TRICARBOXYLIC TRANSPORT PROTEIN"/>
    <property type="match status" value="1"/>
</dbReference>